<dbReference type="AlphaFoldDB" id="A0A151WRV1"/>
<sequence>MHEGRYIVDLAFLFEGIRREYSKHKGLIDCQFEDWILVNSNQRGLLTQLSYQCRQCFAKATIWSEPTKPDQLDLNTAAVTSTITTCEIEKQLAIENNETINSIPYITVVADDSWMKRSYGKGYDASSGVGAIVGYRTGKVLFVCAIHDMVERKGYEPRPHKCYKNFARNENSGKMESDAIAESFQSSFEMHGVIYRSLIADSDSNVYKRIVDSRPYKEQMVKVQKIECTNHLLRNLKKKLLSVAEMTQPKMQRKFCRGPQYC</sequence>
<keyword evidence="3" id="KW-1185">Reference proteome</keyword>
<evidence type="ECO:0000313" key="3">
    <source>
        <dbReference type="Proteomes" id="UP000075809"/>
    </source>
</evidence>
<evidence type="ECO:0000313" key="2">
    <source>
        <dbReference type="EMBL" id="KYQ50574.1"/>
    </source>
</evidence>
<dbReference type="Proteomes" id="UP000075809">
    <property type="component" value="Unassembled WGS sequence"/>
</dbReference>
<protein>
    <recommendedName>
        <fullName evidence="1">Mutator-like transposase domain-containing protein</fullName>
    </recommendedName>
</protein>
<feature type="domain" description="Mutator-like transposase" evidence="1">
    <location>
        <begin position="86"/>
        <end position="249"/>
    </location>
</feature>
<dbReference type="Pfam" id="PF20700">
    <property type="entry name" value="Mutator"/>
    <property type="match status" value="1"/>
</dbReference>
<evidence type="ECO:0000259" key="1">
    <source>
        <dbReference type="Pfam" id="PF20700"/>
    </source>
</evidence>
<gene>
    <name evidence="2" type="ORF">ALC60_10337</name>
</gene>
<proteinExistence type="predicted"/>
<accession>A0A151WRV1</accession>
<organism evidence="2 3">
    <name type="scientific">Mycetomoellerius zeteki</name>
    <dbReference type="NCBI Taxonomy" id="64791"/>
    <lineage>
        <taxon>Eukaryota</taxon>
        <taxon>Metazoa</taxon>
        <taxon>Ecdysozoa</taxon>
        <taxon>Arthropoda</taxon>
        <taxon>Hexapoda</taxon>
        <taxon>Insecta</taxon>
        <taxon>Pterygota</taxon>
        <taxon>Neoptera</taxon>
        <taxon>Endopterygota</taxon>
        <taxon>Hymenoptera</taxon>
        <taxon>Apocrita</taxon>
        <taxon>Aculeata</taxon>
        <taxon>Formicoidea</taxon>
        <taxon>Formicidae</taxon>
        <taxon>Myrmicinae</taxon>
        <taxon>Mycetomoellerius</taxon>
    </lineage>
</organism>
<dbReference type="InterPro" id="IPR049012">
    <property type="entry name" value="Mutator_transp_dom"/>
</dbReference>
<reference evidence="2 3" key="1">
    <citation type="submission" date="2015-09" db="EMBL/GenBank/DDBJ databases">
        <title>Trachymyrmex zeteki WGS genome.</title>
        <authorList>
            <person name="Nygaard S."/>
            <person name="Hu H."/>
            <person name="Boomsma J."/>
            <person name="Zhang G."/>
        </authorList>
    </citation>
    <scope>NUCLEOTIDE SEQUENCE [LARGE SCALE GENOMIC DNA]</scope>
    <source>
        <strain evidence="2">Tzet28-1</strain>
        <tissue evidence="2">Whole body</tissue>
    </source>
</reference>
<dbReference type="EMBL" id="KQ982799">
    <property type="protein sequence ID" value="KYQ50574.1"/>
    <property type="molecule type" value="Genomic_DNA"/>
</dbReference>
<name>A0A151WRV1_9HYME</name>